<keyword evidence="1" id="KW-0812">Transmembrane</keyword>
<keyword evidence="3" id="KW-1185">Reference proteome</keyword>
<dbReference type="Proteomes" id="UP000632454">
    <property type="component" value="Unassembled WGS sequence"/>
</dbReference>
<evidence type="ECO:0000313" key="3">
    <source>
        <dbReference type="Proteomes" id="UP000632454"/>
    </source>
</evidence>
<gene>
    <name evidence="2" type="ORF">GCM10007298_30010</name>
</gene>
<dbReference type="RefSeq" id="WP_188490772.1">
    <property type="nucleotide sequence ID" value="NZ_BMCS01000002.1"/>
</dbReference>
<organism evidence="2 3">
    <name type="scientific">Williamsia phyllosphaerae</name>
    <dbReference type="NCBI Taxonomy" id="885042"/>
    <lineage>
        <taxon>Bacteria</taxon>
        <taxon>Bacillati</taxon>
        <taxon>Actinomycetota</taxon>
        <taxon>Actinomycetes</taxon>
        <taxon>Mycobacteriales</taxon>
        <taxon>Nocardiaceae</taxon>
        <taxon>Williamsia</taxon>
    </lineage>
</organism>
<evidence type="ECO:0000256" key="1">
    <source>
        <dbReference type="SAM" id="Phobius"/>
    </source>
</evidence>
<name>A0ABQ1V262_9NOCA</name>
<keyword evidence="1" id="KW-0472">Membrane</keyword>
<evidence type="ECO:0008006" key="4">
    <source>
        <dbReference type="Google" id="ProtNLM"/>
    </source>
</evidence>
<comment type="caution">
    <text evidence="2">The sequence shown here is derived from an EMBL/GenBank/DDBJ whole genome shotgun (WGS) entry which is preliminary data.</text>
</comment>
<protein>
    <recommendedName>
        <fullName evidence="4">DUF2631 domain-containing protein</fullName>
    </recommendedName>
</protein>
<feature type="transmembrane region" description="Helical" evidence="1">
    <location>
        <begin position="37"/>
        <end position="58"/>
    </location>
</feature>
<accession>A0ABQ1V262</accession>
<sequence length="63" mass="6322">MDDHRFSPTQAVVGVVGLAVAVWGLTGAPDIADSGAVRWGVVGIAVLIGVVLIVVGGLSGRNR</sequence>
<proteinExistence type="predicted"/>
<evidence type="ECO:0000313" key="2">
    <source>
        <dbReference type="EMBL" id="GGF32141.1"/>
    </source>
</evidence>
<keyword evidence="1" id="KW-1133">Transmembrane helix</keyword>
<reference evidence="3" key="1">
    <citation type="journal article" date="2019" name="Int. J. Syst. Evol. Microbiol.">
        <title>The Global Catalogue of Microorganisms (GCM) 10K type strain sequencing project: providing services to taxonomists for standard genome sequencing and annotation.</title>
        <authorList>
            <consortium name="The Broad Institute Genomics Platform"/>
            <consortium name="The Broad Institute Genome Sequencing Center for Infectious Disease"/>
            <person name="Wu L."/>
            <person name="Ma J."/>
        </authorList>
    </citation>
    <scope>NUCLEOTIDE SEQUENCE [LARGE SCALE GENOMIC DNA]</scope>
    <source>
        <strain evidence="3">CCM 7855</strain>
    </source>
</reference>
<dbReference type="EMBL" id="BMCS01000002">
    <property type="protein sequence ID" value="GGF32141.1"/>
    <property type="molecule type" value="Genomic_DNA"/>
</dbReference>